<sequence length="289" mass="31255">MCLSSVPREKPWFPASTNANHCKDVPDSASSQYQELGLVFAKTHGTGLRIEAPSLILRTTTSDHTARKHSMDEPANNSPIMRAEILPAVLEELVIGCGVRQKRLDLPGVVPNNSLRPVEGELTGPGPFMRPVDGLLLVTFRKCHGLSKFRRMAGHRFLPAFGDSIHESDMLRSPSWSAAVSSSPLPPTIRVLVRKTPRPPPLQSPYNSGSPTQQARTNPLECVCNAKACQGAVGAASGRRQIHASGLRSLQTLPAKKEQRGEYPSVITHQLRGSGGLFLFTGTTTTQNG</sequence>
<feature type="compositionally biased region" description="Polar residues" evidence="1">
    <location>
        <begin position="204"/>
        <end position="214"/>
    </location>
</feature>
<dbReference type="EMBL" id="KL660597">
    <property type="protein sequence ID" value="KFA65504.1"/>
    <property type="molecule type" value="Genomic_DNA"/>
</dbReference>
<feature type="domain" description="Post-SET" evidence="2">
    <location>
        <begin position="218"/>
        <end position="234"/>
    </location>
</feature>
<dbReference type="InParanoid" id="A0A084QNG9"/>
<dbReference type="Proteomes" id="UP000028524">
    <property type="component" value="Unassembled WGS sequence"/>
</dbReference>
<accession>A0A084QNG9</accession>
<gene>
    <name evidence="3" type="ORF">S40285_09843</name>
</gene>
<dbReference type="PROSITE" id="PS50868">
    <property type="entry name" value="POST_SET"/>
    <property type="match status" value="1"/>
</dbReference>
<feature type="region of interest" description="Disordered" evidence="1">
    <location>
        <begin position="195"/>
        <end position="214"/>
    </location>
</feature>
<evidence type="ECO:0000259" key="2">
    <source>
        <dbReference type="PROSITE" id="PS50868"/>
    </source>
</evidence>
<name>A0A084QNG9_STAC4</name>
<evidence type="ECO:0000256" key="1">
    <source>
        <dbReference type="SAM" id="MobiDB-lite"/>
    </source>
</evidence>
<evidence type="ECO:0000313" key="3">
    <source>
        <dbReference type="EMBL" id="KFA65504.1"/>
    </source>
</evidence>
<organism evidence="3 4">
    <name type="scientific">Stachybotrys chlorohalonatus (strain IBT 40285)</name>
    <dbReference type="NCBI Taxonomy" id="1283841"/>
    <lineage>
        <taxon>Eukaryota</taxon>
        <taxon>Fungi</taxon>
        <taxon>Dikarya</taxon>
        <taxon>Ascomycota</taxon>
        <taxon>Pezizomycotina</taxon>
        <taxon>Sordariomycetes</taxon>
        <taxon>Hypocreomycetidae</taxon>
        <taxon>Hypocreales</taxon>
        <taxon>Stachybotryaceae</taxon>
        <taxon>Stachybotrys</taxon>
    </lineage>
</organism>
<keyword evidence="4" id="KW-1185">Reference proteome</keyword>
<dbReference type="HOGENOM" id="CLU_963702_0_0_1"/>
<proteinExistence type="predicted"/>
<reference evidence="3 4" key="1">
    <citation type="journal article" date="2014" name="BMC Genomics">
        <title>Comparative genome sequencing reveals chemotype-specific gene clusters in the toxigenic black mold Stachybotrys.</title>
        <authorList>
            <person name="Semeiks J."/>
            <person name="Borek D."/>
            <person name="Otwinowski Z."/>
            <person name="Grishin N.V."/>
        </authorList>
    </citation>
    <scope>NUCLEOTIDE SEQUENCE [LARGE SCALE GENOMIC DNA]</scope>
    <source>
        <strain evidence="3 4">IBT 40285</strain>
    </source>
</reference>
<dbReference type="AlphaFoldDB" id="A0A084QNG9"/>
<protein>
    <recommendedName>
        <fullName evidence="2">Post-SET domain-containing protein</fullName>
    </recommendedName>
</protein>
<evidence type="ECO:0000313" key="4">
    <source>
        <dbReference type="Proteomes" id="UP000028524"/>
    </source>
</evidence>
<dbReference type="InterPro" id="IPR003616">
    <property type="entry name" value="Post-SET_dom"/>
</dbReference>